<dbReference type="Gene3D" id="1.10.357.10">
    <property type="entry name" value="Tetracycline Repressor, domain 2"/>
    <property type="match status" value="1"/>
</dbReference>
<dbReference type="GO" id="GO:0003677">
    <property type="term" value="F:DNA binding"/>
    <property type="evidence" value="ECO:0007669"/>
    <property type="project" value="UniProtKB-UniRule"/>
</dbReference>
<dbReference type="AlphaFoldDB" id="A0A810QFL6"/>
<evidence type="ECO:0000313" key="5">
    <source>
        <dbReference type="Proteomes" id="UP000679848"/>
    </source>
</evidence>
<proteinExistence type="predicted"/>
<dbReference type="RefSeq" id="WP_187031401.1">
    <property type="nucleotide sequence ID" value="NZ_AP023420.1"/>
</dbReference>
<feature type="domain" description="HTH tetR-type" evidence="3">
    <location>
        <begin position="8"/>
        <end position="68"/>
    </location>
</feature>
<gene>
    <name evidence="4" type="ORF">MM59RIKEN_17300</name>
</gene>
<keyword evidence="1 2" id="KW-0238">DNA-binding</keyword>
<dbReference type="Proteomes" id="UP000679848">
    <property type="component" value="Chromosome"/>
</dbReference>
<dbReference type="SUPFAM" id="SSF46689">
    <property type="entry name" value="Homeodomain-like"/>
    <property type="match status" value="1"/>
</dbReference>
<evidence type="ECO:0000313" key="4">
    <source>
        <dbReference type="EMBL" id="BCK84411.1"/>
    </source>
</evidence>
<dbReference type="PROSITE" id="PS50977">
    <property type="entry name" value="HTH_TETR_2"/>
    <property type="match status" value="1"/>
</dbReference>
<evidence type="ECO:0000256" key="1">
    <source>
        <dbReference type="ARBA" id="ARBA00023125"/>
    </source>
</evidence>
<accession>A0A810QFL6</accession>
<name>A0A810QFL6_9FIRM</name>
<reference evidence="4" key="1">
    <citation type="submission" date="2020-09" db="EMBL/GenBank/DDBJ databases">
        <title>New species isolated from human feces.</title>
        <authorList>
            <person name="Kitahara M."/>
            <person name="Shigeno Y."/>
            <person name="Shime M."/>
            <person name="Matsumoto Y."/>
            <person name="Nakamura S."/>
            <person name="Motooka D."/>
            <person name="Fukuoka S."/>
            <person name="Nishikawa H."/>
            <person name="Benno Y."/>
        </authorList>
    </citation>
    <scope>NUCLEOTIDE SEQUENCE</scope>
    <source>
        <strain evidence="4">MM59</strain>
    </source>
</reference>
<organism evidence="4 5">
    <name type="scientific">Pusillibacter faecalis</name>
    <dbReference type="NCBI Taxonomy" id="2714358"/>
    <lineage>
        <taxon>Bacteria</taxon>
        <taxon>Bacillati</taxon>
        <taxon>Bacillota</taxon>
        <taxon>Clostridia</taxon>
        <taxon>Eubacteriales</taxon>
        <taxon>Oscillospiraceae</taxon>
        <taxon>Pusillibacter</taxon>
    </lineage>
</organism>
<dbReference type="InterPro" id="IPR009057">
    <property type="entry name" value="Homeodomain-like_sf"/>
</dbReference>
<dbReference type="EMBL" id="AP023420">
    <property type="protein sequence ID" value="BCK84411.1"/>
    <property type="molecule type" value="Genomic_DNA"/>
</dbReference>
<dbReference type="InterPro" id="IPR039532">
    <property type="entry name" value="TetR_C_Firmicutes"/>
</dbReference>
<feature type="DNA-binding region" description="H-T-H motif" evidence="2">
    <location>
        <begin position="31"/>
        <end position="50"/>
    </location>
</feature>
<dbReference type="InterPro" id="IPR001647">
    <property type="entry name" value="HTH_TetR"/>
</dbReference>
<sequence length="194" mass="22418">MPAELCVNRTKNDLDRALRQLLLQKPLEQIRVRELTALCGIRRQSFYYHFPDVQSLFDWSMQQEAMRTLARQETCLTWQQALTVLLEHTAKDRCYYQALLKNRGRAGLRKLLEGTLGSLLSRTLDYYQRRCGVMRNPPRDQELLSCWETMLLTLLESWIQGDLPQPPQTLVSLLEGLVQQGAVGAAWQNLALLS</sequence>
<evidence type="ECO:0000259" key="3">
    <source>
        <dbReference type="PROSITE" id="PS50977"/>
    </source>
</evidence>
<evidence type="ECO:0000256" key="2">
    <source>
        <dbReference type="PROSITE-ProRule" id="PRU00335"/>
    </source>
</evidence>
<dbReference type="KEGG" id="pfaa:MM59RIKEN_17300"/>
<dbReference type="Pfam" id="PF14278">
    <property type="entry name" value="TetR_C_8"/>
    <property type="match status" value="1"/>
</dbReference>
<keyword evidence="5" id="KW-1185">Reference proteome</keyword>
<protein>
    <submittedName>
        <fullName evidence="4">TetR family transcriptional regulator</fullName>
    </submittedName>
</protein>